<keyword evidence="5 8" id="KW-0378">Hydrolase</keyword>
<evidence type="ECO:0000256" key="7">
    <source>
        <dbReference type="PIRSR" id="PIRSR600760-2"/>
    </source>
</evidence>
<dbReference type="InterPro" id="IPR022337">
    <property type="entry name" value="Inositol_monophosphatase_SuhB"/>
</dbReference>
<keyword evidence="10" id="KW-1185">Reference proteome</keyword>
<comment type="cofactor">
    <cofactor evidence="2 7 8">
        <name>Mg(2+)</name>
        <dbReference type="ChEBI" id="CHEBI:18420"/>
    </cofactor>
</comment>
<gene>
    <name evidence="9" type="ORF">BZG02_00730</name>
</gene>
<dbReference type="PRINTS" id="PR01959">
    <property type="entry name" value="SBIMPHPHTASE"/>
</dbReference>
<dbReference type="InterPro" id="IPR033942">
    <property type="entry name" value="IMPase"/>
</dbReference>
<evidence type="ECO:0000256" key="2">
    <source>
        <dbReference type="ARBA" id="ARBA00001946"/>
    </source>
</evidence>
<dbReference type="Gene3D" id="3.40.190.80">
    <property type="match status" value="1"/>
</dbReference>
<dbReference type="PANTHER" id="PTHR20854">
    <property type="entry name" value="INOSITOL MONOPHOSPHATASE"/>
    <property type="match status" value="1"/>
</dbReference>
<organism evidence="9 10">
    <name type="scientific">Labilibaculum filiforme</name>
    <dbReference type="NCBI Taxonomy" id="1940526"/>
    <lineage>
        <taxon>Bacteria</taxon>
        <taxon>Pseudomonadati</taxon>
        <taxon>Bacteroidota</taxon>
        <taxon>Bacteroidia</taxon>
        <taxon>Marinilabiliales</taxon>
        <taxon>Marinifilaceae</taxon>
        <taxon>Labilibaculum</taxon>
    </lineage>
</organism>
<dbReference type="PROSITE" id="PS00629">
    <property type="entry name" value="IMP_1"/>
    <property type="match status" value="1"/>
</dbReference>
<dbReference type="Pfam" id="PF00459">
    <property type="entry name" value="Inositol_P"/>
    <property type="match status" value="1"/>
</dbReference>
<dbReference type="Gene3D" id="3.30.540.10">
    <property type="entry name" value="Fructose-1,6-Bisphosphatase, subunit A, domain 1"/>
    <property type="match status" value="1"/>
</dbReference>
<dbReference type="SUPFAM" id="SSF56655">
    <property type="entry name" value="Carbohydrate phosphatase"/>
    <property type="match status" value="1"/>
</dbReference>
<name>A0A2N3I5I3_9BACT</name>
<protein>
    <recommendedName>
        <fullName evidence="8">Inositol-1-monophosphatase</fullName>
        <ecNumber evidence="8">3.1.3.25</ecNumber>
    </recommendedName>
</protein>
<dbReference type="InterPro" id="IPR020550">
    <property type="entry name" value="Inositol_monophosphatase_CS"/>
</dbReference>
<dbReference type="InterPro" id="IPR020583">
    <property type="entry name" value="Inositol_monoP_metal-BS"/>
</dbReference>
<dbReference type="EC" id="3.1.3.25" evidence="8"/>
<feature type="binding site" evidence="7">
    <location>
        <position position="86"/>
    </location>
    <ligand>
        <name>Mg(2+)</name>
        <dbReference type="ChEBI" id="CHEBI:18420"/>
        <label>1</label>
        <note>catalytic</note>
    </ligand>
</feature>
<dbReference type="AlphaFoldDB" id="A0A2N3I5I3"/>
<evidence type="ECO:0000313" key="9">
    <source>
        <dbReference type="EMBL" id="PKQ65562.1"/>
    </source>
</evidence>
<dbReference type="InterPro" id="IPR000760">
    <property type="entry name" value="Inositol_monophosphatase-like"/>
</dbReference>
<dbReference type="PRINTS" id="PR00377">
    <property type="entry name" value="IMPHPHTASES"/>
</dbReference>
<comment type="catalytic activity">
    <reaction evidence="1 8">
        <text>a myo-inositol phosphate + H2O = myo-inositol + phosphate</text>
        <dbReference type="Rhea" id="RHEA:24056"/>
        <dbReference type="ChEBI" id="CHEBI:15377"/>
        <dbReference type="ChEBI" id="CHEBI:17268"/>
        <dbReference type="ChEBI" id="CHEBI:43474"/>
        <dbReference type="ChEBI" id="CHEBI:84139"/>
        <dbReference type="EC" id="3.1.3.25"/>
    </reaction>
</comment>
<keyword evidence="4 7" id="KW-0479">Metal-binding</keyword>
<keyword evidence="6 7" id="KW-0460">Magnesium</keyword>
<feature type="binding site" evidence="7">
    <location>
        <position position="89"/>
    </location>
    <ligand>
        <name>Mg(2+)</name>
        <dbReference type="ChEBI" id="CHEBI:18420"/>
        <label>1</label>
        <note>catalytic</note>
    </ligand>
</feature>
<feature type="binding site" evidence="7">
    <location>
        <position position="88"/>
    </location>
    <ligand>
        <name>Mg(2+)</name>
        <dbReference type="ChEBI" id="CHEBI:18420"/>
        <label>1</label>
        <note>catalytic</note>
    </ligand>
</feature>
<feature type="binding site" evidence="7">
    <location>
        <position position="70"/>
    </location>
    <ligand>
        <name>Mg(2+)</name>
        <dbReference type="ChEBI" id="CHEBI:18420"/>
        <label>1</label>
        <note>catalytic</note>
    </ligand>
</feature>
<dbReference type="EMBL" id="MVDD01000001">
    <property type="protein sequence ID" value="PKQ65562.1"/>
    <property type="molecule type" value="Genomic_DNA"/>
</dbReference>
<proteinExistence type="inferred from homology"/>
<evidence type="ECO:0000256" key="4">
    <source>
        <dbReference type="ARBA" id="ARBA00022723"/>
    </source>
</evidence>
<sequence>MIDLKELCFKTNDIARKVGLFIKEQQSKIKSDSIEVKGMHDFVTYVDKTAEEKIIAELKLILSDAGFIAEEGTETHRAEHYNWIIDPLDGTTNYIHGLSPFAVSIALQEYNEIVLGVVYEISLDECFYSWKGANGAYLNGQTISVSTANSIDSSLIATGFPYYDYNQLKTFMASLEYFIIHSHGVRRPGSAATDLAYVACGRFEAFYEYSLHAWDVAAGSFLVEQAGGKVCDFKKGNDYIFGKEIIASNASIHDEFRNIVNKYMIN</sequence>
<feature type="binding site" evidence="7">
    <location>
        <position position="215"/>
    </location>
    <ligand>
        <name>Mg(2+)</name>
        <dbReference type="ChEBI" id="CHEBI:18420"/>
        <label>1</label>
        <note>catalytic</note>
    </ligand>
</feature>
<evidence type="ECO:0000256" key="6">
    <source>
        <dbReference type="ARBA" id="ARBA00022842"/>
    </source>
</evidence>
<evidence type="ECO:0000256" key="3">
    <source>
        <dbReference type="ARBA" id="ARBA00009759"/>
    </source>
</evidence>
<accession>A0A2N3I5I3</accession>
<evidence type="ECO:0000313" key="10">
    <source>
        <dbReference type="Proteomes" id="UP000233535"/>
    </source>
</evidence>
<reference evidence="9 10" key="1">
    <citation type="journal article" date="2017" name="Front. Microbiol.">
        <title>Labilibaculum manganireducens gen. nov., sp. nov. and Labilibaculum filiforme sp. nov., Novel Bacteroidetes Isolated from Subsurface Sediments of the Baltic Sea.</title>
        <authorList>
            <person name="Vandieken V."/>
            <person name="Marshall I.P."/>
            <person name="Niemann H."/>
            <person name="Engelen B."/>
            <person name="Cypionka H."/>
        </authorList>
    </citation>
    <scope>NUCLEOTIDE SEQUENCE [LARGE SCALE GENOMIC DNA]</scope>
    <source>
        <strain evidence="9 10">59.16B</strain>
    </source>
</reference>
<dbReference type="GO" id="GO:0006020">
    <property type="term" value="P:inositol metabolic process"/>
    <property type="evidence" value="ECO:0007669"/>
    <property type="project" value="TreeGrafter"/>
</dbReference>
<dbReference type="GO" id="GO:0046872">
    <property type="term" value="F:metal ion binding"/>
    <property type="evidence" value="ECO:0007669"/>
    <property type="project" value="UniProtKB-KW"/>
</dbReference>
<comment type="similarity">
    <text evidence="3 8">Belongs to the inositol monophosphatase superfamily.</text>
</comment>
<comment type="caution">
    <text evidence="9">The sequence shown here is derived from an EMBL/GenBank/DDBJ whole genome shotgun (WGS) entry which is preliminary data.</text>
</comment>
<evidence type="ECO:0000256" key="8">
    <source>
        <dbReference type="RuleBase" id="RU364068"/>
    </source>
</evidence>
<evidence type="ECO:0000256" key="5">
    <source>
        <dbReference type="ARBA" id="ARBA00022801"/>
    </source>
</evidence>
<dbReference type="GO" id="GO:0046854">
    <property type="term" value="P:phosphatidylinositol phosphate biosynthetic process"/>
    <property type="evidence" value="ECO:0007669"/>
    <property type="project" value="InterPro"/>
</dbReference>
<dbReference type="GO" id="GO:0008934">
    <property type="term" value="F:inositol monophosphate 1-phosphatase activity"/>
    <property type="evidence" value="ECO:0007669"/>
    <property type="project" value="InterPro"/>
</dbReference>
<dbReference type="RefSeq" id="WP_101259495.1">
    <property type="nucleotide sequence ID" value="NZ_MVDD01000001.1"/>
</dbReference>
<dbReference type="GO" id="GO:0007165">
    <property type="term" value="P:signal transduction"/>
    <property type="evidence" value="ECO:0007669"/>
    <property type="project" value="TreeGrafter"/>
</dbReference>
<dbReference type="CDD" id="cd01639">
    <property type="entry name" value="IMPase"/>
    <property type="match status" value="1"/>
</dbReference>
<dbReference type="PANTHER" id="PTHR20854:SF4">
    <property type="entry name" value="INOSITOL-1-MONOPHOSPHATASE-RELATED"/>
    <property type="match status" value="1"/>
</dbReference>
<dbReference type="Proteomes" id="UP000233535">
    <property type="component" value="Unassembled WGS sequence"/>
</dbReference>
<evidence type="ECO:0000256" key="1">
    <source>
        <dbReference type="ARBA" id="ARBA00001033"/>
    </source>
</evidence>
<dbReference type="PROSITE" id="PS00630">
    <property type="entry name" value="IMP_2"/>
    <property type="match status" value="1"/>
</dbReference>
<dbReference type="OrthoDB" id="9772456at2"/>